<dbReference type="EMBL" id="JAQFWQ010000045">
    <property type="protein sequence ID" value="MDA2812236.1"/>
    <property type="molecule type" value="Genomic_DNA"/>
</dbReference>
<evidence type="ECO:0000313" key="2">
    <source>
        <dbReference type="Proteomes" id="UP001527866"/>
    </source>
</evidence>
<dbReference type="Gene3D" id="3.30.565.10">
    <property type="entry name" value="Histidine kinase-like ATPase, C-terminal domain"/>
    <property type="match status" value="1"/>
</dbReference>
<accession>A0ABT4U5L2</accession>
<organism evidence="1 2">
    <name type="scientific">Nocardiopsis endophytica</name>
    <dbReference type="NCBI Taxonomy" id="3018445"/>
    <lineage>
        <taxon>Bacteria</taxon>
        <taxon>Bacillati</taxon>
        <taxon>Actinomycetota</taxon>
        <taxon>Actinomycetes</taxon>
        <taxon>Streptosporangiales</taxon>
        <taxon>Nocardiopsidaceae</taxon>
        <taxon>Nocardiopsis</taxon>
    </lineage>
</organism>
<evidence type="ECO:0008006" key="3">
    <source>
        <dbReference type="Google" id="ProtNLM"/>
    </source>
</evidence>
<sequence>MHGDAPNTACPATGLLARPRPFHVTIGLLDGYLHVLECGAGSGHCTIAPAPSPDPLAETGRGLTWVDAMAQRWGTYGDAASRTVWFMLDRPSMRPA</sequence>
<proteinExistence type="predicted"/>
<protein>
    <recommendedName>
        <fullName evidence="3">ATP-binding protein</fullName>
    </recommendedName>
</protein>
<name>A0ABT4U5L2_9ACTN</name>
<evidence type="ECO:0000313" key="1">
    <source>
        <dbReference type="EMBL" id="MDA2812236.1"/>
    </source>
</evidence>
<dbReference type="InterPro" id="IPR036890">
    <property type="entry name" value="HATPase_C_sf"/>
</dbReference>
<dbReference type="RefSeq" id="WP_270686734.1">
    <property type="nucleotide sequence ID" value="NZ_JAQFWQ010000045.1"/>
</dbReference>
<gene>
    <name evidence="1" type="ORF">O4J56_16445</name>
</gene>
<comment type="caution">
    <text evidence="1">The sequence shown here is derived from an EMBL/GenBank/DDBJ whole genome shotgun (WGS) entry which is preliminary data.</text>
</comment>
<keyword evidence="2" id="KW-1185">Reference proteome</keyword>
<reference evidence="1 2" key="1">
    <citation type="submission" date="2023-01" db="EMBL/GenBank/DDBJ databases">
        <title>Draft genome sequence of Nocardiopsis sp. RSe5-2 isolated from halophytes.</title>
        <authorList>
            <person name="Duangmal K."/>
            <person name="Chantavorakit T."/>
        </authorList>
    </citation>
    <scope>NUCLEOTIDE SEQUENCE [LARGE SCALE GENOMIC DNA]</scope>
    <source>
        <strain evidence="1 2">RSe5-2</strain>
    </source>
</reference>
<dbReference type="Proteomes" id="UP001527866">
    <property type="component" value="Unassembled WGS sequence"/>
</dbReference>